<protein>
    <submittedName>
        <fullName evidence="1">Uncharacterized protein</fullName>
    </submittedName>
</protein>
<name>A0AAV7UEP4_PLEWA</name>
<dbReference type="AlphaFoldDB" id="A0AAV7UEP4"/>
<reference evidence="1" key="1">
    <citation type="journal article" date="2022" name="bioRxiv">
        <title>Sequencing and chromosome-scale assembly of the giantPleurodeles waltlgenome.</title>
        <authorList>
            <person name="Brown T."/>
            <person name="Elewa A."/>
            <person name="Iarovenko S."/>
            <person name="Subramanian E."/>
            <person name="Araus A.J."/>
            <person name="Petzold A."/>
            <person name="Susuki M."/>
            <person name="Suzuki K.-i.T."/>
            <person name="Hayashi T."/>
            <person name="Toyoda A."/>
            <person name="Oliveira C."/>
            <person name="Osipova E."/>
            <person name="Leigh N.D."/>
            <person name="Simon A."/>
            <person name="Yun M.H."/>
        </authorList>
    </citation>
    <scope>NUCLEOTIDE SEQUENCE</scope>
    <source>
        <strain evidence="1">20211129_DDA</strain>
        <tissue evidence="1">Liver</tissue>
    </source>
</reference>
<dbReference type="EMBL" id="JANPWB010000005">
    <property type="protein sequence ID" value="KAJ1186810.1"/>
    <property type="molecule type" value="Genomic_DNA"/>
</dbReference>
<evidence type="ECO:0000313" key="1">
    <source>
        <dbReference type="EMBL" id="KAJ1186810.1"/>
    </source>
</evidence>
<accession>A0AAV7UEP4</accession>
<keyword evidence="2" id="KW-1185">Reference proteome</keyword>
<feature type="non-terminal residue" evidence="1">
    <location>
        <position position="63"/>
    </location>
</feature>
<dbReference type="Proteomes" id="UP001066276">
    <property type="component" value="Chromosome 3_1"/>
</dbReference>
<comment type="caution">
    <text evidence="1">The sequence shown here is derived from an EMBL/GenBank/DDBJ whole genome shotgun (WGS) entry which is preliminary data.</text>
</comment>
<sequence length="63" mass="7262">MTDGLTRIALGLSKKTNNYENSNMTSEDWGALKDLRNDNTIIIKPSDKWGNIVLLNRDYYIKE</sequence>
<evidence type="ECO:0000313" key="2">
    <source>
        <dbReference type="Proteomes" id="UP001066276"/>
    </source>
</evidence>
<proteinExistence type="predicted"/>
<gene>
    <name evidence="1" type="ORF">NDU88_003590</name>
</gene>
<organism evidence="1 2">
    <name type="scientific">Pleurodeles waltl</name>
    <name type="common">Iberian ribbed newt</name>
    <dbReference type="NCBI Taxonomy" id="8319"/>
    <lineage>
        <taxon>Eukaryota</taxon>
        <taxon>Metazoa</taxon>
        <taxon>Chordata</taxon>
        <taxon>Craniata</taxon>
        <taxon>Vertebrata</taxon>
        <taxon>Euteleostomi</taxon>
        <taxon>Amphibia</taxon>
        <taxon>Batrachia</taxon>
        <taxon>Caudata</taxon>
        <taxon>Salamandroidea</taxon>
        <taxon>Salamandridae</taxon>
        <taxon>Pleurodelinae</taxon>
        <taxon>Pleurodeles</taxon>
    </lineage>
</organism>